<dbReference type="Proteomes" id="UP000504628">
    <property type="component" value="Chromosome 1"/>
</dbReference>
<evidence type="ECO:0000256" key="16">
    <source>
        <dbReference type="ARBA" id="ARBA00059881"/>
    </source>
</evidence>
<dbReference type="GO" id="GO:0005737">
    <property type="term" value="C:cytoplasm"/>
    <property type="evidence" value="ECO:0007669"/>
    <property type="project" value="TreeGrafter"/>
</dbReference>
<evidence type="ECO:0000256" key="13">
    <source>
        <dbReference type="ARBA" id="ARBA00022884"/>
    </source>
</evidence>
<feature type="compositionally biased region" description="Polar residues" evidence="20">
    <location>
        <begin position="399"/>
        <end position="408"/>
    </location>
</feature>
<dbReference type="FunFam" id="4.10.1000.40:FF:000006">
    <property type="entry name" value="Zinc finger CCCH domain-containing protein 14"/>
    <property type="match status" value="1"/>
</dbReference>
<feature type="region of interest" description="Disordered" evidence="20">
    <location>
        <begin position="369"/>
        <end position="430"/>
    </location>
</feature>
<dbReference type="GO" id="GO:0016607">
    <property type="term" value="C:nuclear speck"/>
    <property type="evidence" value="ECO:0007669"/>
    <property type="project" value="UniProtKB-SubCell"/>
</dbReference>
<evidence type="ECO:0000256" key="20">
    <source>
        <dbReference type="SAM" id="MobiDB-lite"/>
    </source>
</evidence>
<evidence type="ECO:0000313" key="22">
    <source>
        <dbReference type="Proteomes" id="UP000504628"/>
    </source>
</evidence>
<evidence type="ECO:0000256" key="1">
    <source>
        <dbReference type="ARBA" id="ARBA00004324"/>
    </source>
</evidence>
<dbReference type="CTD" id="79882"/>
<feature type="compositionally biased region" description="Polar residues" evidence="20">
    <location>
        <begin position="369"/>
        <end position="380"/>
    </location>
</feature>
<evidence type="ECO:0000256" key="11">
    <source>
        <dbReference type="ARBA" id="ARBA00022843"/>
    </source>
</evidence>
<evidence type="ECO:0000313" key="23">
    <source>
        <dbReference type="RefSeq" id="XP_035868874.1"/>
    </source>
</evidence>
<feature type="region of interest" description="Disordered" evidence="20">
    <location>
        <begin position="308"/>
        <end position="350"/>
    </location>
</feature>
<dbReference type="GO" id="GO:0043488">
    <property type="term" value="P:regulation of mRNA stability"/>
    <property type="evidence" value="ECO:0007669"/>
    <property type="project" value="UniProtKB-UniRule"/>
</dbReference>
<dbReference type="GO" id="GO:0008143">
    <property type="term" value="F:poly(A) binding"/>
    <property type="evidence" value="ECO:0007669"/>
    <property type="project" value="UniProtKB-UniRule"/>
</dbReference>
<keyword evidence="22" id="KW-1185">Reference proteome</keyword>
<accession>A0A7E6CS00</accession>
<evidence type="ECO:0000256" key="15">
    <source>
        <dbReference type="ARBA" id="ARBA00023242"/>
    </source>
</evidence>
<keyword evidence="9" id="KW-0221">Differentiation</keyword>
<dbReference type="PANTHER" id="PTHR14738">
    <property type="entry name" value="ZINC FINGER CCCH DOMAIN-CONTAINING PROTEIN 14"/>
    <property type="match status" value="1"/>
</dbReference>
<comment type="similarity">
    <text evidence="2 19">Belongs to the ZC3H14 family.</text>
</comment>
<evidence type="ECO:0000256" key="6">
    <source>
        <dbReference type="ARBA" id="ARBA00022723"/>
    </source>
</evidence>
<evidence type="ECO:0000256" key="5">
    <source>
        <dbReference type="ARBA" id="ARBA00022553"/>
    </source>
</evidence>
<protein>
    <recommendedName>
        <fullName evidence="3 19">Zinc finger CCCH domain-containing protein 14</fullName>
    </recommendedName>
</protein>
<evidence type="ECO:0000256" key="3">
    <source>
        <dbReference type="ARBA" id="ARBA00015071"/>
    </source>
</evidence>
<evidence type="ECO:0000256" key="17">
    <source>
        <dbReference type="ARBA" id="ARBA00062976"/>
    </source>
</evidence>
<keyword evidence="4" id="KW-1017">Isopeptide bond</keyword>
<dbReference type="Gene3D" id="4.10.1000.30">
    <property type="match status" value="1"/>
</dbReference>
<keyword evidence="6 18" id="KW-0479">Metal-binding</keyword>
<dbReference type="InterPro" id="IPR000571">
    <property type="entry name" value="Znf_CCCH"/>
</dbReference>
<evidence type="ECO:0000256" key="12">
    <source>
        <dbReference type="ARBA" id="ARBA00022871"/>
    </source>
</evidence>
<comment type="function">
    <text evidence="16">RNA-binding protein involved in the biogenesis of circular RNAs (circRNAs), which are produced by back-splicing circularization of pre-mRNAs. Acts by binding to both exon-intron boundary and 3'-UTR of pre-mRNAs to promote circRNA biogenesis through dimerization and the association with the spliceosome. Required for spermatogenesis via involvement in circRNA biogenesis. Regulates the pre-mRNA processing of ATP5MC1; preventing its degradation. Also binds the poly(A) tail of mRNAs; controlling poly(A) length in neuronal cells.</text>
</comment>
<feature type="compositionally biased region" description="Polar residues" evidence="20">
    <location>
        <begin position="77"/>
        <end position="101"/>
    </location>
</feature>
<dbReference type="Gene3D" id="1.20.1390.10">
    <property type="entry name" value="PWI domain"/>
    <property type="match status" value="1"/>
</dbReference>
<dbReference type="InterPro" id="IPR040366">
    <property type="entry name" value="Nab2/ZC3H14"/>
</dbReference>
<evidence type="ECO:0000256" key="4">
    <source>
        <dbReference type="ARBA" id="ARBA00022499"/>
    </source>
</evidence>
<evidence type="ECO:0000256" key="18">
    <source>
        <dbReference type="PROSITE-ProRule" id="PRU00723"/>
    </source>
</evidence>
<name>A0A7E6CS00_9CHIR</name>
<dbReference type="AlphaFoldDB" id="A0A7E6CS00"/>
<feature type="zinc finger region" description="C3H1-type" evidence="18">
    <location>
        <begin position="584"/>
        <end position="609"/>
    </location>
</feature>
<comment type="subcellular location">
    <subcellularLocation>
        <location evidence="1 19">Nucleus speckle</location>
    </subcellularLocation>
</comment>
<evidence type="ECO:0000256" key="14">
    <source>
        <dbReference type="ARBA" id="ARBA00022990"/>
    </source>
</evidence>
<evidence type="ECO:0000256" key="9">
    <source>
        <dbReference type="ARBA" id="ARBA00022782"/>
    </source>
</evidence>
<keyword evidence="14" id="KW-0007">Acetylation</keyword>
<comment type="subunit">
    <text evidence="17">Homodimer; facilitating circular RNAs (circRNAs) formation. Associates with the spliceosome. Interacts with HOOK2. Interacts with ZFC3H1 in a RNase-sensitive manner.</text>
</comment>
<feature type="compositionally biased region" description="Basic and acidic residues" evidence="20">
    <location>
        <begin position="412"/>
        <end position="424"/>
    </location>
</feature>
<gene>
    <name evidence="23" type="primary">ZC3H14</name>
</gene>
<keyword evidence="10 18" id="KW-0862">Zinc</keyword>
<dbReference type="FunFam" id="1.20.1390.10:FF:000006">
    <property type="entry name" value="zinc finger CCCH domain-containing protein 14"/>
    <property type="match status" value="1"/>
</dbReference>
<reference evidence="23" key="1">
    <citation type="submission" date="2025-08" db="UniProtKB">
        <authorList>
            <consortium name="RefSeq"/>
        </authorList>
    </citation>
    <scope>IDENTIFICATION</scope>
    <source>
        <tissue evidence="23">Muscle</tissue>
    </source>
</reference>
<dbReference type="RefSeq" id="XP_035868874.1">
    <property type="nucleotide sequence ID" value="XM_036012981.1"/>
</dbReference>
<keyword evidence="11" id="KW-0832">Ubl conjugation</keyword>
<sequence>MEIGTEISRKIRSAIKGKLQELGAYVDEELPDYIMVMVANKKSQDQMTEDLSLFLGNNTVRFTVWLHGVLDKLRSVTTDPSSLKSPDTSIFDSGVPSNRSSLGRGDERRHEAAVPPLAVSSSRPEKRDSRISAGSQEQKTNNVRQAYDDGTATRLMSTVKPLREPAPSEDVIDIKPEPDDLIDEDLNFVQENPLSQKKPTVTLTYGSSRPSIEIYRPPASRTADSGVHVNRLQFQQQQNSLHAAKQLEIQNSRVYETGRLCEPEVLRTLEETYSPFFRNSSENMSVEEENFRKRKLPVVSSVVKVKKFSHDGEEEEDEEDCGSRAGSVSSSVSVPAKPERRPSLPPSKQANKNLILKAISEAQESVTKTTNYSAVSQKQTLPVAPRTRTSQEELLAETAQGQGRTSRISPPIKEEETKGDHVEKSQGTPQRQLLSRLQIDPGMVETLEISPDTRSFILKKPKLSEEVVVAPNQESGTKTADTLRVLSGHLLQTRDLVQPDKPASPKFIVTLDGVPSPPGYMSDQEEDMCFEGVKPVNQTAASNKGLRGLLHPQQLQLMSRQLGDPDGSCPHAEMSELSVAQKPEKLLERCKYWPACKNGDECAYHHPVSPCKAFPNCKFAEKCLFVHPNCKYDAKCTKPDCPFTHVNRRIPILPPKPAVLTPSPSSNSQLCRYFPACKKMECPFYHPKHCRFNTQCTRPDCTFYHPTITVPPRHALKWIRPQTSE</sequence>
<dbReference type="GO" id="GO:0007283">
    <property type="term" value="P:spermatogenesis"/>
    <property type="evidence" value="ECO:0007669"/>
    <property type="project" value="UniProtKB-KW"/>
</dbReference>
<evidence type="ECO:0000256" key="2">
    <source>
        <dbReference type="ARBA" id="ARBA00008423"/>
    </source>
</evidence>
<feature type="region of interest" description="Disordered" evidence="20">
    <location>
        <begin position="77"/>
        <end position="146"/>
    </location>
</feature>
<evidence type="ECO:0000256" key="7">
    <source>
        <dbReference type="ARBA" id="ARBA00022737"/>
    </source>
</evidence>
<dbReference type="GO" id="GO:0008270">
    <property type="term" value="F:zinc ion binding"/>
    <property type="evidence" value="ECO:0007669"/>
    <property type="project" value="UniProtKB-KW"/>
</dbReference>
<keyword evidence="5" id="KW-0597">Phosphoprotein</keyword>
<evidence type="ECO:0000256" key="8">
    <source>
        <dbReference type="ARBA" id="ARBA00022771"/>
    </source>
</evidence>
<keyword evidence="7 19" id="KW-0677">Repeat</keyword>
<dbReference type="Pfam" id="PF14608">
    <property type="entry name" value="zf-CCCH_2"/>
    <property type="match status" value="5"/>
</dbReference>
<dbReference type="FunFam" id="4.10.1000.30:FF:000001">
    <property type="entry name" value="Zinc finger CCCH domain-containing protein 14"/>
    <property type="match status" value="1"/>
</dbReference>
<evidence type="ECO:0000256" key="10">
    <source>
        <dbReference type="ARBA" id="ARBA00022833"/>
    </source>
</evidence>
<keyword evidence="12" id="KW-0744">Spermatogenesis</keyword>
<dbReference type="Gene3D" id="4.10.1000.40">
    <property type="match status" value="1"/>
</dbReference>
<dbReference type="SMART" id="SM00356">
    <property type="entry name" value="ZnF_C3H1"/>
    <property type="match status" value="3"/>
</dbReference>
<dbReference type="GO" id="GO:0030154">
    <property type="term" value="P:cell differentiation"/>
    <property type="evidence" value="ECO:0007669"/>
    <property type="project" value="UniProtKB-KW"/>
</dbReference>
<dbReference type="FunFam" id="4.10.1000.30:FF:000003">
    <property type="entry name" value="zinc finger CCCH domain-containing protein 14 isoform X6"/>
    <property type="match status" value="1"/>
</dbReference>
<evidence type="ECO:0000256" key="19">
    <source>
        <dbReference type="RuleBase" id="RU369058"/>
    </source>
</evidence>
<keyword evidence="8 18" id="KW-0863">Zinc-finger</keyword>
<organism evidence="22 23">
    <name type="scientific">Phyllostomus discolor</name>
    <name type="common">pale spear-nosed bat</name>
    <dbReference type="NCBI Taxonomy" id="89673"/>
    <lineage>
        <taxon>Eukaryota</taxon>
        <taxon>Metazoa</taxon>
        <taxon>Chordata</taxon>
        <taxon>Craniata</taxon>
        <taxon>Vertebrata</taxon>
        <taxon>Euteleostomi</taxon>
        <taxon>Mammalia</taxon>
        <taxon>Eutheria</taxon>
        <taxon>Laurasiatheria</taxon>
        <taxon>Chiroptera</taxon>
        <taxon>Yangochiroptera</taxon>
        <taxon>Phyllostomidae</taxon>
        <taxon>Phyllostominae</taxon>
        <taxon>Phyllostomus</taxon>
    </lineage>
</organism>
<dbReference type="PANTHER" id="PTHR14738:SF29">
    <property type="entry name" value="ZINC FINGER CCCH DOMAIN-CONTAINING PROTEIN 14"/>
    <property type="match status" value="1"/>
</dbReference>
<feature type="compositionally biased region" description="Polar residues" evidence="20">
    <location>
        <begin position="132"/>
        <end position="144"/>
    </location>
</feature>
<feature type="domain" description="C3H1-type" evidence="21">
    <location>
        <begin position="584"/>
        <end position="609"/>
    </location>
</feature>
<evidence type="ECO:0000259" key="21">
    <source>
        <dbReference type="PROSITE" id="PS50103"/>
    </source>
</evidence>
<dbReference type="PROSITE" id="PS50103">
    <property type="entry name" value="ZF_C3H1"/>
    <property type="match status" value="1"/>
</dbReference>
<dbReference type="GeneID" id="114492276"/>
<keyword evidence="13 19" id="KW-0694">RNA-binding</keyword>
<proteinExistence type="inferred from homology"/>
<dbReference type="FunFam" id="4.10.1000.40:FF:000001">
    <property type="entry name" value="zinc finger CCCH domain-containing protein 14 isoform X2"/>
    <property type="match status" value="1"/>
</dbReference>
<keyword evidence="15 19" id="KW-0539">Nucleus</keyword>